<keyword evidence="2" id="KW-0032">Aminotransferase</keyword>
<dbReference type="InterPro" id="IPR023753">
    <property type="entry name" value="FAD/NAD-binding_dom"/>
</dbReference>
<dbReference type="PIRSF" id="PIRSF037980">
    <property type="entry name" value="SoxA"/>
    <property type="match status" value="1"/>
</dbReference>
<dbReference type="Gene3D" id="3.50.50.60">
    <property type="entry name" value="FAD/NAD(P)-binding domain"/>
    <property type="match status" value="2"/>
</dbReference>
<dbReference type="InterPro" id="IPR029043">
    <property type="entry name" value="GcvT/YgfZ_C"/>
</dbReference>
<keyword evidence="3" id="KW-0560">Oxidoreductase</keyword>
<dbReference type="SUPFAM" id="SSF103025">
    <property type="entry name" value="Folate-binding domain"/>
    <property type="match status" value="1"/>
</dbReference>
<evidence type="ECO:0000256" key="1">
    <source>
        <dbReference type="ARBA" id="ARBA00008609"/>
    </source>
</evidence>
<dbReference type="InterPro" id="IPR041854">
    <property type="entry name" value="BFD-like_2Fe2S-bd_dom_sf"/>
</dbReference>
<feature type="domain" description="GCVT N-terminal" evidence="4">
    <location>
        <begin position="625"/>
        <end position="899"/>
    </location>
</feature>
<dbReference type="OrthoDB" id="5287468at2"/>
<dbReference type="PRINTS" id="PR00469">
    <property type="entry name" value="PNDRDTASEII"/>
</dbReference>
<feature type="domain" description="SoxA A3" evidence="7">
    <location>
        <begin position="527"/>
        <end position="608"/>
    </location>
</feature>
<dbReference type="PANTHER" id="PTHR43757:SF2">
    <property type="entry name" value="AMINOMETHYLTRANSFERASE, MITOCHONDRIAL"/>
    <property type="match status" value="1"/>
</dbReference>
<reference evidence="8 9" key="1">
    <citation type="journal article" date="2013" name="Genome Announc.">
        <title>Draft genome sequence of the moderately halophilic gammaproteobacterium Halomonas anticariensis FP35.</title>
        <authorList>
            <person name="Tahrioui A."/>
            <person name="Quesada E."/>
            <person name="Llamas I."/>
        </authorList>
    </citation>
    <scope>NUCLEOTIDE SEQUENCE [LARGE SCALE GENOMIC DNA]</scope>
    <source>
        <strain evidence="9">DSM 16096 / CECT 5854 / LMG 22089 / FP35</strain>
    </source>
</reference>
<dbReference type="eggNOG" id="COG0404">
    <property type="taxonomic scope" value="Bacteria"/>
</dbReference>
<evidence type="ECO:0000256" key="2">
    <source>
        <dbReference type="ARBA" id="ARBA00022576"/>
    </source>
</evidence>
<sequence length="1014" mass="110718">MSQQQPNRLQAGGRIDRSRRLSFTFNGQTYQGHAGDTLASALLANGVDVVNRSFKYSRPRGIVAAGAEEPNGVVQLGSSEAAQVPNVRATQQALYDGLSARSTNGWPNVQRDLMGLVGKLGGQFMPPGFYYKTFMAPASMWMTYEKYIRKSAGLGRSPTEPDPDIYDHMNQHCDVLVIGAGPAGLAAALAAARSGARVIVADEQEEMGGSLLDSRELLDGMPADRWVAQVLEELAGLANVTLLPRTTANGYHDHHFVTLHERRTEHLADIAPLKDGRRQARARLHRVRALQVVLATGAHERPLVYANNDVPGNLLAGAVSTYIRRYGVVPGNKLVLSTSNDHAYRAALDWQDAGREVAAIVDARPNPTGDWIDAAKAKGIRIITGSAVIEAKGDKRVSAARVAKIDLDAFQVAGKVEELTCDTIASSGGYSPVIHLASHTGARPTWRDDILGFVPTLVKGVSAAGGAHGIYALADTLADGVEAGASAAAAIGHQVLSVELPEVAAIREGATCALYQVPHENPTLRAPKQFVDLQNDVTAAGIELATREGFESIEHVKRYTAMGFGTDQGKLGNINGMAIAARCLGRSIPEVGTTVFRPNYTPVTFGAIVGRHCRELFDPERYTALHQWHVENGAEFEDVGQWKRPWYYPHTVNGKVETMHEAVARECRAVRKSVGILDASTLGKIDIQGPDAREFLGRIYTNKWEKLAVGKARYGLMCKDDGMVTDDGVTTCLGDNHFLMTTTTGGAAAILEWLELWHQTEWPELEVYFTSVTDHWATMTITGPEARHLLSEITDIDLDRDGFKFMEWRQGKVAGVPARVFRISFTGELTYEINVQANYAMHVWKTLFQHGEKYDLTPYGTETMHVLRAEKGFIIVGQDTDGSVTPEDLGMQWCVGYDKPFSWIGKRALSRPDTKRSDRKQLVGLKPKDPKVVLEEGAQIVFDPKHPVPMPMVGHVTSSYYSPALDSGFALAVVKGGQHKMGETVYLPMADGKTHEAEIVSPIFYDPKGERQNV</sequence>
<dbReference type="InterPro" id="IPR042204">
    <property type="entry name" value="2Fe-2S-bd_N"/>
</dbReference>
<feature type="domain" description="FAD/NAD(P)-binding" evidence="5">
    <location>
        <begin position="174"/>
        <end position="469"/>
    </location>
</feature>
<dbReference type="NCBIfam" id="TIGR01372">
    <property type="entry name" value="soxA"/>
    <property type="match status" value="1"/>
</dbReference>
<dbReference type="Gene3D" id="3.30.1360.120">
    <property type="entry name" value="Probable tRNA modification gtpase trme, domain 1"/>
    <property type="match status" value="1"/>
</dbReference>
<dbReference type="InterPro" id="IPR006222">
    <property type="entry name" value="GCVT_N"/>
</dbReference>
<dbReference type="Proteomes" id="UP000014463">
    <property type="component" value="Unassembled WGS sequence"/>
</dbReference>
<comment type="similarity">
    <text evidence="1">Belongs to the GcvT family.</text>
</comment>
<dbReference type="InterPro" id="IPR028896">
    <property type="entry name" value="GcvT/YgfZ/DmdA"/>
</dbReference>
<dbReference type="PATRIC" id="fig|1121939.11.peg.2382"/>
<gene>
    <name evidence="8" type="ORF">L861_16065</name>
</gene>
<dbReference type="Gene3D" id="1.10.10.1100">
    <property type="entry name" value="BFD-like [2Fe-2S]-binding domain"/>
    <property type="match status" value="1"/>
</dbReference>
<evidence type="ECO:0000259" key="5">
    <source>
        <dbReference type="Pfam" id="PF07992"/>
    </source>
</evidence>
<dbReference type="GO" id="GO:0008483">
    <property type="term" value="F:transaminase activity"/>
    <property type="evidence" value="ECO:0007669"/>
    <property type="project" value="UniProtKB-KW"/>
</dbReference>
<dbReference type="Pfam" id="PF01571">
    <property type="entry name" value="GCV_T"/>
    <property type="match status" value="1"/>
</dbReference>
<evidence type="ECO:0000313" key="9">
    <source>
        <dbReference type="Proteomes" id="UP000014463"/>
    </source>
</evidence>
<evidence type="ECO:0000313" key="8">
    <source>
        <dbReference type="EMBL" id="EPC02224.1"/>
    </source>
</evidence>
<dbReference type="InterPro" id="IPR036188">
    <property type="entry name" value="FAD/NAD-bd_sf"/>
</dbReference>
<dbReference type="Pfam" id="PF08669">
    <property type="entry name" value="GCV_T_C"/>
    <property type="match status" value="1"/>
</dbReference>
<dbReference type="SUPFAM" id="SSF101790">
    <property type="entry name" value="Aminomethyltransferase beta-barrel domain"/>
    <property type="match status" value="1"/>
</dbReference>
<dbReference type="InterPro" id="IPR013977">
    <property type="entry name" value="GcvT_C"/>
</dbReference>
<dbReference type="AlphaFoldDB" id="S2L399"/>
<proteinExistence type="inferred from homology"/>
<keyword evidence="9" id="KW-1185">Reference proteome</keyword>
<dbReference type="Pfam" id="PF17806">
    <property type="entry name" value="SO_alpha_A3"/>
    <property type="match status" value="1"/>
</dbReference>
<comment type="caution">
    <text evidence="8">The sequence shown here is derived from an EMBL/GenBank/DDBJ whole genome shotgun (WGS) entry which is preliminary data.</text>
</comment>
<dbReference type="InterPro" id="IPR027266">
    <property type="entry name" value="TrmE/GcvT-like"/>
</dbReference>
<dbReference type="InterPro" id="IPR006277">
    <property type="entry name" value="Sarcosine_oxidase_asu"/>
</dbReference>
<dbReference type="GO" id="GO:0046653">
    <property type="term" value="P:tetrahydrofolate metabolic process"/>
    <property type="evidence" value="ECO:0007669"/>
    <property type="project" value="InterPro"/>
</dbReference>
<dbReference type="GO" id="GO:0008115">
    <property type="term" value="F:sarcosine oxidase activity"/>
    <property type="evidence" value="ECO:0007669"/>
    <property type="project" value="InterPro"/>
</dbReference>
<evidence type="ECO:0000259" key="7">
    <source>
        <dbReference type="Pfam" id="PF17806"/>
    </source>
</evidence>
<dbReference type="eggNOG" id="COG0446">
    <property type="taxonomic scope" value="Bacteria"/>
</dbReference>
<organism evidence="8 9">
    <name type="scientific">Litchfieldella anticariensis (strain DSM 16096 / CECT 5854 / CIP 108499 / LMG 22089 / FP35)</name>
    <name type="common">Halomonas anticariensis</name>
    <dbReference type="NCBI Taxonomy" id="1121939"/>
    <lineage>
        <taxon>Bacteria</taxon>
        <taxon>Pseudomonadati</taxon>
        <taxon>Pseudomonadota</taxon>
        <taxon>Gammaproteobacteria</taxon>
        <taxon>Oceanospirillales</taxon>
        <taxon>Halomonadaceae</taxon>
        <taxon>Litchfieldella</taxon>
    </lineage>
</organism>
<feature type="domain" description="Aminomethyltransferase C-terminal" evidence="6">
    <location>
        <begin position="920"/>
        <end position="1006"/>
    </location>
</feature>
<evidence type="ECO:0000256" key="3">
    <source>
        <dbReference type="ARBA" id="ARBA00023002"/>
    </source>
</evidence>
<dbReference type="STRING" id="1121939.L861_16065"/>
<dbReference type="Pfam" id="PF13510">
    <property type="entry name" value="Fer2_4"/>
    <property type="match status" value="1"/>
</dbReference>
<evidence type="ECO:0000259" key="4">
    <source>
        <dbReference type="Pfam" id="PF01571"/>
    </source>
</evidence>
<dbReference type="Gene3D" id="3.10.20.440">
    <property type="entry name" value="2Fe-2S iron-sulphur cluster binding domain, sarcosine oxidase, alpha subunit, N-terminal domain"/>
    <property type="match status" value="1"/>
</dbReference>
<name>S2L399_LITA3</name>
<dbReference type="PRINTS" id="PR00368">
    <property type="entry name" value="FADPNR"/>
</dbReference>
<dbReference type="SUPFAM" id="SSF51905">
    <property type="entry name" value="FAD/NAD(P)-binding domain"/>
    <property type="match status" value="1"/>
</dbReference>
<protein>
    <submittedName>
        <fullName evidence="8">Sarcosine oxidase subunit alpha</fullName>
    </submittedName>
</protein>
<dbReference type="RefSeq" id="WP_016416894.1">
    <property type="nucleotide sequence ID" value="NZ_AUAB01000052.1"/>
</dbReference>
<dbReference type="Pfam" id="PF07992">
    <property type="entry name" value="Pyr_redox_2"/>
    <property type="match status" value="1"/>
</dbReference>
<accession>S2L399</accession>
<dbReference type="InterPro" id="IPR041117">
    <property type="entry name" value="SoxA_A3"/>
</dbReference>
<dbReference type="EMBL" id="ASTJ01000026">
    <property type="protein sequence ID" value="EPC02224.1"/>
    <property type="molecule type" value="Genomic_DNA"/>
</dbReference>
<dbReference type="PANTHER" id="PTHR43757">
    <property type="entry name" value="AMINOMETHYLTRANSFERASE"/>
    <property type="match status" value="1"/>
</dbReference>
<evidence type="ECO:0000259" key="6">
    <source>
        <dbReference type="Pfam" id="PF08669"/>
    </source>
</evidence>
<keyword evidence="2" id="KW-0808">Transferase</keyword>